<dbReference type="InterPro" id="IPR002347">
    <property type="entry name" value="SDR_fam"/>
</dbReference>
<dbReference type="STRING" id="1230097.A0A423X2M8"/>
<dbReference type="InterPro" id="IPR051593">
    <property type="entry name" value="Ergosterol_Biosynth_ERG27"/>
</dbReference>
<dbReference type="SUPFAM" id="SSF51735">
    <property type="entry name" value="NAD(P)-binding Rossmann-fold domains"/>
    <property type="match status" value="1"/>
</dbReference>
<dbReference type="Proteomes" id="UP000285146">
    <property type="component" value="Unassembled WGS sequence"/>
</dbReference>
<dbReference type="PANTHER" id="PTHR43647:SF4">
    <property type="entry name" value="KETOREDUCTASE (KR) DOMAIN-CONTAINING PROTEIN"/>
    <property type="match status" value="1"/>
</dbReference>
<dbReference type="EMBL" id="LKEB01000029">
    <property type="protein sequence ID" value="ROW10061.1"/>
    <property type="molecule type" value="Genomic_DNA"/>
</dbReference>
<dbReference type="PANTHER" id="PTHR43647">
    <property type="entry name" value="DEHYDROGENASE"/>
    <property type="match status" value="1"/>
</dbReference>
<dbReference type="InterPro" id="IPR036291">
    <property type="entry name" value="NAD(P)-bd_dom_sf"/>
</dbReference>
<gene>
    <name evidence="3" type="ORF">VPNG_06552</name>
</gene>
<dbReference type="GO" id="GO:0005789">
    <property type="term" value="C:endoplasmic reticulum membrane"/>
    <property type="evidence" value="ECO:0007669"/>
    <property type="project" value="TreeGrafter"/>
</dbReference>
<dbReference type="Gene3D" id="3.40.50.720">
    <property type="entry name" value="NAD(P)-binding Rossmann-like Domain"/>
    <property type="match status" value="1"/>
</dbReference>
<evidence type="ECO:0000313" key="4">
    <source>
        <dbReference type="Proteomes" id="UP000285146"/>
    </source>
</evidence>
<comment type="caution">
    <text evidence="3">The sequence shown here is derived from an EMBL/GenBank/DDBJ whole genome shotgun (WGS) entry which is preliminary data.</text>
</comment>
<organism evidence="3 4">
    <name type="scientific">Cytospora leucostoma</name>
    <dbReference type="NCBI Taxonomy" id="1230097"/>
    <lineage>
        <taxon>Eukaryota</taxon>
        <taxon>Fungi</taxon>
        <taxon>Dikarya</taxon>
        <taxon>Ascomycota</taxon>
        <taxon>Pezizomycotina</taxon>
        <taxon>Sordariomycetes</taxon>
        <taxon>Sordariomycetidae</taxon>
        <taxon>Diaporthales</taxon>
        <taxon>Cytosporaceae</taxon>
        <taxon>Cytospora</taxon>
    </lineage>
</organism>
<name>A0A423X2M8_9PEZI</name>
<dbReference type="InParanoid" id="A0A423X2M8"/>
<evidence type="ECO:0000313" key="3">
    <source>
        <dbReference type="EMBL" id="ROW10061.1"/>
    </source>
</evidence>
<accession>A0A423X2M8</accession>
<sequence>MDKPSATEPPTTTPCKGTVIVTGANGGLGRGYITALTKSPYAAQYRGIYSDRDEAAAKELDGFLGTRAGRHHGAHRWETCPLDLDSLSKIRAFAASINARVADGELEPISALVLVAGYLDVSQEAKKPRRFTEDGFEAVWGINYLANFLLVLLLLRSMDKEHGRVVVVSSWSHNPYDHRNRISSHLTAEEHNTQFHDTESLARGVEYTDDGEKAGLRRYGASKACLVMFMYELQRRLNDDPDLSKVCVLAMEPGAMVTSIATGYTTSAFMSKVYKRIFAASSAVMPNGLFRTPEKSGQHLLRACFDTKKLGEYPKAVYLDGSRYLETGEEVKDEVKQRRLWADSWRMVRLEQGETVLKDPFSA</sequence>
<keyword evidence="4" id="KW-1185">Reference proteome</keyword>
<dbReference type="GO" id="GO:0000253">
    <property type="term" value="F:3-beta-hydroxysteroid 3-dehydrogenase (NADP+) activity"/>
    <property type="evidence" value="ECO:0007669"/>
    <property type="project" value="UniProtKB-EC"/>
</dbReference>
<dbReference type="EC" id="1.1.1.270" evidence="2"/>
<dbReference type="GO" id="GO:0005811">
    <property type="term" value="C:lipid droplet"/>
    <property type="evidence" value="ECO:0007669"/>
    <property type="project" value="TreeGrafter"/>
</dbReference>
<evidence type="ECO:0000256" key="1">
    <source>
        <dbReference type="ARBA" id="ARBA00023589"/>
    </source>
</evidence>
<dbReference type="AlphaFoldDB" id="A0A423X2M8"/>
<reference evidence="3 4" key="1">
    <citation type="submission" date="2015-09" db="EMBL/GenBank/DDBJ databases">
        <title>Host preference determinants of Valsa canker pathogens revealed by comparative genomics.</title>
        <authorList>
            <person name="Yin Z."/>
            <person name="Huang L."/>
        </authorList>
    </citation>
    <scope>NUCLEOTIDE SEQUENCE [LARGE SCALE GENOMIC DNA]</scope>
    <source>
        <strain evidence="3 4">SXYLt</strain>
    </source>
</reference>
<evidence type="ECO:0000256" key="2">
    <source>
        <dbReference type="ARBA" id="ARBA00023621"/>
    </source>
</evidence>
<dbReference type="GO" id="GO:0005741">
    <property type="term" value="C:mitochondrial outer membrane"/>
    <property type="evidence" value="ECO:0007669"/>
    <property type="project" value="TreeGrafter"/>
</dbReference>
<dbReference type="PRINTS" id="PR00081">
    <property type="entry name" value="GDHRDH"/>
</dbReference>
<dbReference type="Pfam" id="PF00106">
    <property type="entry name" value="adh_short"/>
    <property type="match status" value="1"/>
</dbReference>
<dbReference type="OrthoDB" id="191139at2759"/>
<proteinExistence type="predicted"/>
<comment type="pathway">
    <text evidence="1">Steroid biosynthesis; zymosterol biosynthesis; zymosterol from lanosterol: step 5/6.</text>
</comment>
<protein>
    <recommendedName>
        <fullName evidence="2">3beta-hydroxysteroid 3-dehydrogenase</fullName>
        <ecNumber evidence="2">1.1.1.270</ecNumber>
    </recommendedName>
</protein>